<name>A0A8H6IW18_9PEZI</name>
<proteinExistence type="predicted"/>
<evidence type="ECO:0000313" key="1">
    <source>
        <dbReference type="EMBL" id="KAF6800890.1"/>
    </source>
</evidence>
<sequence>MREGFFWNEDNVIPERSHIDKTLDRRMEGHGFIYKRVWTLVNLSPEHLWHAELTVSGPDIQTLVRFRVSDLQTYMVHTAMVKAPREACNTHRRTIYLYDENRLEWCINTIYDDLTLEGWWPWPKLPGQEDLYFIE</sequence>
<gene>
    <name evidence="1" type="ORF">CSOJ01_12152</name>
</gene>
<dbReference type="AlphaFoldDB" id="A0A8H6IW18"/>
<dbReference type="Proteomes" id="UP000652219">
    <property type="component" value="Unassembled WGS sequence"/>
</dbReference>
<organism evidence="1 2">
    <name type="scientific">Colletotrichum sojae</name>
    <dbReference type="NCBI Taxonomy" id="2175907"/>
    <lineage>
        <taxon>Eukaryota</taxon>
        <taxon>Fungi</taxon>
        <taxon>Dikarya</taxon>
        <taxon>Ascomycota</taxon>
        <taxon>Pezizomycotina</taxon>
        <taxon>Sordariomycetes</taxon>
        <taxon>Hypocreomycetidae</taxon>
        <taxon>Glomerellales</taxon>
        <taxon>Glomerellaceae</taxon>
        <taxon>Colletotrichum</taxon>
        <taxon>Colletotrichum orchidearum species complex</taxon>
    </lineage>
</organism>
<evidence type="ECO:0000313" key="2">
    <source>
        <dbReference type="Proteomes" id="UP000652219"/>
    </source>
</evidence>
<comment type="caution">
    <text evidence="1">The sequence shown here is derived from an EMBL/GenBank/DDBJ whole genome shotgun (WGS) entry which is preliminary data.</text>
</comment>
<accession>A0A8H6IW18</accession>
<reference evidence="1 2" key="1">
    <citation type="journal article" date="2020" name="Phytopathology">
        <title>Genome Sequence Resources of Colletotrichum truncatum, C. plurivorum, C. musicola, and C. sojae: Four Species Pathogenic to Soybean (Glycine max).</title>
        <authorList>
            <person name="Rogerio F."/>
            <person name="Boufleur T.R."/>
            <person name="Ciampi-Guillardi M."/>
            <person name="Sukno S.A."/>
            <person name="Thon M.R."/>
            <person name="Massola Junior N.S."/>
            <person name="Baroncelli R."/>
        </authorList>
    </citation>
    <scope>NUCLEOTIDE SEQUENCE [LARGE SCALE GENOMIC DNA]</scope>
    <source>
        <strain evidence="1 2">LFN0009</strain>
    </source>
</reference>
<protein>
    <submittedName>
        <fullName evidence="1">Uncharacterized protein</fullName>
    </submittedName>
</protein>
<keyword evidence="2" id="KW-1185">Reference proteome</keyword>
<dbReference type="EMBL" id="WIGN01000303">
    <property type="protein sequence ID" value="KAF6800890.1"/>
    <property type="molecule type" value="Genomic_DNA"/>
</dbReference>